<gene>
    <name evidence="3" type="ORF">AR543_05295</name>
</gene>
<feature type="region of interest" description="Disordered" evidence="1">
    <location>
        <begin position="183"/>
        <end position="202"/>
    </location>
</feature>
<feature type="compositionally biased region" description="Low complexity" evidence="1">
    <location>
        <begin position="65"/>
        <end position="79"/>
    </location>
</feature>
<proteinExistence type="predicted"/>
<keyword evidence="2" id="KW-0732">Signal</keyword>
<feature type="compositionally biased region" description="Polar residues" evidence="1">
    <location>
        <begin position="31"/>
        <end position="42"/>
    </location>
</feature>
<feature type="signal peptide" evidence="2">
    <location>
        <begin position="1"/>
        <end position="20"/>
    </location>
</feature>
<reference evidence="3 4" key="2">
    <citation type="journal article" date="2016" name="Int. J. Syst. Evol. Microbiol.">
        <title>Paenibacillus bovis sp. nov., isolated from raw yak (Bos grunniens) milk.</title>
        <authorList>
            <person name="Gao C."/>
            <person name="Han J."/>
            <person name="Liu Z."/>
            <person name="Xu X."/>
            <person name="Hang F."/>
            <person name="Wu Z."/>
        </authorList>
    </citation>
    <scope>NUCLEOTIDE SEQUENCE [LARGE SCALE GENOMIC DNA]</scope>
    <source>
        <strain evidence="3 4">BD3526</strain>
    </source>
</reference>
<organism evidence="3 4">
    <name type="scientific">Paenibacillus bovis</name>
    <dbReference type="NCBI Taxonomy" id="1616788"/>
    <lineage>
        <taxon>Bacteria</taxon>
        <taxon>Bacillati</taxon>
        <taxon>Bacillota</taxon>
        <taxon>Bacilli</taxon>
        <taxon>Bacillales</taxon>
        <taxon>Paenibacillaceae</taxon>
        <taxon>Paenibacillus</taxon>
    </lineage>
</organism>
<dbReference type="PROSITE" id="PS51257">
    <property type="entry name" value="PROKAR_LIPOPROTEIN"/>
    <property type="match status" value="1"/>
</dbReference>
<feature type="compositionally biased region" description="Polar residues" evidence="1">
    <location>
        <begin position="50"/>
        <end position="59"/>
    </location>
</feature>
<evidence type="ECO:0008006" key="5">
    <source>
        <dbReference type="Google" id="ProtNLM"/>
    </source>
</evidence>
<feature type="region of interest" description="Disordered" evidence="1">
    <location>
        <begin position="23"/>
        <end position="90"/>
    </location>
</feature>
<dbReference type="KEGG" id="pbv:AR543_05295"/>
<accession>A0A172ZCV5</accession>
<protein>
    <recommendedName>
        <fullName evidence="5">DUF5666 domain-containing protein</fullName>
    </recommendedName>
</protein>
<feature type="chain" id="PRO_5038530572" description="DUF5666 domain-containing protein" evidence="2">
    <location>
        <begin position="21"/>
        <end position="226"/>
    </location>
</feature>
<evidence type="ECO:0000256" key="1">
    <source>
        <dbReference type="SAM" id="MobiDB-lite"/>
    </source>
</evidence>
<evidence type="ECO:0000256" key="2">
    <source>
        <dbReference type="SAM" id="SignalP"/>
    </source>
</evidence>
<dbReference type="EMBL" id="CP013023">
    <property type="protein sequence ID" value="ANF95484.1"/>
    <property type="molecule type" value="Genomic_DNA"/>
</dbReference>
<reference evidence="4" key="1">
    <citation type="submission" date="2015-10" db="EMBL/GenBank/DDBJ databases">
        <title>Genome of Paenibacillus bovis sp. nov.</title>
        <authorList>
            <person name="Wu Z."/>
            <person name="Gao C."/>
            <person name="Liu Z."/>
            <person name="Zheng H."/>
        </authorList>
    </citation>
    <scope>NUCLEOTIDE SEQUENCE [LARGE SCALE GENOMIC DNA]</scope>
    <source>
        <strain evidence="4">BD3526</strain>
    </source>
</reference>
<dbReference type="AlphaFoldDB" id="A0A172ZCV5"/>
<evidence type="ECO:0000313" key="3">
    <source>
        <dbReference type="EMBL" id="ANF95484.1"/>
    </source>
</evidence>
<evidence type="ECO:0000313" key="4">
    <source>
        <dbReference type="Proteomes" id="UP000078148"/>
    </source>
</evidence>
<name>A0A172ZCV5_9BACL</name>
<dbReference type="Proteomes" id="UP000078148">
    <property type="component" value="Chromosome"/>
</dbReference>
<sequence length="226" mass="24248">MMKSLTMSAAAALLLSGVIAGCSDTQESKSNDPTSAAQSASESKPDDTGQDNSNPQTTETDYRQYSSDPNKSDPNSDYNVVGKYVAENEDTMTLDVNGKQLIIPKSNSYEPASALPPSTDLPGQQISVTLSAQDGSITVAQPADKADDADNSQQDIVGMYVSQTDTQVVIKQGEKEMTYTKSAQYEAQKDPDNEKLQGTTVRLDLDKDGNVLRIRTQYQDGSTVGD</sequence>
<keyword evidence="4" id="KW-1185">Reference proteome</keyword>